<dbReference type="SUPFAM" id="SSF81901">
    <property type="entry name" value="HCP-like"/>
    <property type="match status" value="1"/>
</dbReference>
<name>S7WAH2_SPRLO</name>
<protein>
    <submittedName>
        <fullName evidence="2">Protein with TPR repeat, SEL1 subfamily</fullName>
    </submittedName>
</protein>
<organism evidence="2 3">
    <name type="scientific">Spraguea lophii (strain 42_110)</name>
    <name type="common">Microsporidian parasite</name>
    <dbReference type="NCBI Taxonomy" id="1358809"/>
    <lineage>
        <taxon>Eukaryota</taxon>
        <taxon>Fungi</taxon>
        <taxon>Fungi incertae sedis</taxon>
        <taxon>Microsporidia</taxon>
        <taxon>Spragueidae</taxon>
        <taxon>Spraguea</taxon>
    </lineage>
</organism>
<evidence type="ECO:0000313" key="2">
    <source>
        <dbReference type="EMBL" id="EPR79891.1"/>
    </source>
</evidence>
<evidence type="ECO:0000256" key="1">
    <source>
        <dbReference type="ARBA" id="ARBA00022737"/>
    </source>
</evidence>
<dbReference type="AlphaFoldDB" id="S7WAH2"/>
<proteinExistence type="predicted"/>
<dbReference type="HOGENOM" id="CLU_000288_126_3_1"/>
<dbReference type="VEuPathDB" id="MicrosporidiaDB:SLOPH_2269"/>
<dbReference type="InParanoid" id="S7WAH2"/>
<reference evidence="3" key="1">
    <citation type="journal article" date="2013" name="PLoS Genet.">
        <title>The genome of Spraguea lophii and the basis of host-microsporidian interactions.</title>
        <authorList>
            <person name="Campbell S.E."/>
            <person name="Williams T.A."/>
            <person name="Yousuf A."/>
            <person name="Soanes D.M."/>
            <person name="Paszkiewicz K.H."/>
            <person name="Williams B.A.P."/>
        </authorList>
    </citation>
    <scope>NUCLEOTIDE SEQUENCE [LARGE SCALE GENOMIC DNA]</scope>
    <source>
        <strain evidence="3">42_110</strain>
    </source>
</reference>
<comment type="caution">
    <text evidence="2">The sequence shown here is derived from an EMBL/GenBank/DDBJ whole genome shotgun (WGS) entry which is preliminary data.</text>
</comment>
<sequence>MIAYIENMAEKISSALINLYDSAFIKCKPEENVEMKFKCITKVLRILEYKREELNYKFMMNNPMVRGDFVKDKNMKMIEDGCLNFLTFVTEGSQKRLFKDSAVALAGALMGIAQEIGVFGLNKDIDKAFKYYSAASRQNNALGAFRLGLFYEKGTVKAKSYKKAIAYYKHAAKLGLIEAMHTFGTILIYGDLNSHKDTSTGLFYLKMAVKKSNEDYAYPYYDLARIFEADNNVTDIVPDNKYAFLLYEKGAYMGCPNCQYRIGRAYEFGELYQEKSLKDAVKWYLSSAELGQTDAQLGISTFYFTGLRDVIDRDYNKAYTWALKAAVKGHHMASFCVADYIENGIGIKRDITHAMWWYTISSALGNKKAKEKVQELKKRYYSKRKAIKFMGCCSF</sequence>
<accession>S7WAH2</accession>
<dbReference type="SMART" id="SM00671">
    <property type="entry name" value="SEL1"/>
    <property type="match status" value="7"/>
</dbReference>
<dbReference type="PANTHER" id="PTHR46430">
    <property type="entry name" value="PROTEIN SKT5-RELATED"/>
    <property type="match status" value="1"/>
</dbReference>
<dbReference type="STRING" id="1358809.S7WAH2"/>
<dbReference type="OrthoDB" id="272077at2759"/>
<dbReference type="InterPro" id="IPR006597">
    <property type="entry name" value="Sel1-like"/>
</dbReference>
<keyword evidence="3" id="KW-1185">Reference proteome</keyword>
<dbReference type="InterPro" id="IPR011990">
    <property type="entry name" value="TPR-like_helical_dom_sf"/>
</dbReference>
<dbReference type="Pfam" id="PF08238">
    <property type="entry name" value="Sel1"/>
    <property type="match status" value="6"/>
</dbReference>
<dbReference type="Gene3D" id="1.25.40.10">
    <property type="entry name" value="Tetratricopeptide repeat domain"/>
    <property type="match status" value="2"/>
</dbReference>
<dbReference type="OMA" id="YENYICA"/>
<dbReference type="Proteomes" id="UP000014978">
    <property type="component" value="Unassembled WGS sequence"/>
</dbReference>
<dbReference type="InterPro" id="IPR051726">
    <property type="entry name" value="Chitin_Synth_Reg"/>
</dbReference>
<dbReference type="EMBL" id="ATCN01000080">
    <property type="protein sequence ID" value="EPR79891.1"/>
    <property type="molecule type" value="Genomic_DNA"/>
</dbReference>
<gene>
    <name evidence="2" type="ORF">SLOPH_2269</name>
</gene>
<keyword evidence="1" id="KW-0677">Repeat</keyword>
<evidence type="ECO:0000313" key="3">
    <source>
        <dbReference type="Proteomes" id="UP000014978"/>
    </source>
</evidence>